<comment type="caution">
    <text evidence="2">The sequence shown here is derived from an EMBL/GenBank/DDBJ whole genome shotgun (WGS) entry which is preliminary data.</text>
</comment>
<evidence type="ECO:0000256" key="1">
    <source>
        <dbReference type="SAM" id="MobiDB-lite"/>
    </source>
</evidence>
<organism evidence="2 3">
    <name type="scientific">Hermanssonia centrifuga</name>
    <dbReference type="NCBI Taxonomy" id="98765"/>
    <lineage>
        <taxon>Eukaryota</taxon>
        <taxon>Fungi</taxon>
        <taxon>Dikarya</taxon>
        <taxon>Basidiomycota</taxon>
        <taxon>Agaricomycotina</taxon>
        <taxon>Agaricomycetes</taxon>
        <taxon>Polyporales</taxon>
        <taxon>Meruliaceae</taxon>
        <taxon>Hermanssonia</taxon>
    </lineage>
</organism>
<dbReference type="AlphaFoldDB" id="A0A2R6NYB2"/>
<protein>
    <submittedName>
        <fullName evidence="2">Uncharacterized protein</fullName>
    </submittedName>
</protein>
<name>A0A2R6NYB2_9APHY</name>
<dbReference type="EMBL" id="MLYV02000678">
    <property type="protein sequence ID" value="PSR79941.1"/>
    <property type="molecule type" value="Genomic_DNA"/>
</dbReference>
<sequence>MPPLKELVRSGQDRNMTSCERRVNCQCARRKSGAAEYYAADREDSPGIHSPRQVQNI</sequence>
<feature type="region of interest" description="Disordered" evidence="1">
    <location>
        <begin position="38"/>
        <end position="57"/>
    </location>
</feature>
<gene>
    <name evidence="2" type="ORF">PHLCEN_2v6842</name>
</gene>
<keyword evidence="3" id="KW-1185">Reference proteome</keyword>
<dbReference type="Proteomes" id="UP000186601">
    <property type="component" value="Unassembled WGS sequence"/>
</dbReference>
<accession>A0A2R6NYB2</accession>
<proteinExistence type="predicted"/>
<reference evidence="2 3" key="1">
    <citation type="submission" date="2018-02" db="EMBL/GenBank/DDBJ databases">
        <title>Genome sequence of the basidiomycete white-rot fungus Phlebia centrifuga.</title>
        <authorList>
            <person name="Granchi Z."/>
            <person name="Peng M."/>
            <person name="de Vries R.P."/>
            <person name="Hilden K."/>
            <person name="Makela M.R."/>
            <person name="Grigoriev I."/>
            <person name="Riley R."/>
        </authorList>
    </citation>
    <scope>NUCLEOTIDE SEQUENCE [LARGE SCALE GENOMIC DNA]</scope>
    <source>
        <strain evidence="2 3">FBCC195</strain>
    </source>
</reference>
<evidence type="ECO:0000313" key="2">
    <source>
        <dbReference type="EMBL" id="PSR79941.1"/>
    </source>
</evidence>
<evidence type="ECO:0000313" key="3">
    <source>
        <dbReference type="Proteomes" id="UP000186601"/>
    </source>
</evidence>